<sequence>MFNFKRWWHKPIPVEVPVIAEESKIDPVVIEWQRRVKEFYSARRKNARSMSTFDKYCFIRGINFDCYEDCERLYRKLGNPDIDLHIEFRLDKDLLAASLLIPDERPTDDQLINAQLFYEQLVKTIDTDLWDNTPHKFYAGNDVDVMEHYLRSQFNLFDYELSVSVSAYIWWSLA</sequence>
<proteinExistence type="predicted"/>
<dbReference type="Proteomes" id="UP000002421">
    <property type="component" value="Segment"/>
</dbReference>
<name>B3FIX2_BP201</name>
<dbReference type="RefSeq" id="YP_001956833.1">
    <property type="nucleotide sequence ID" value="NC_010821.1"/>
</dbReference>
<dbReference type="EMBL" id="EU197055">
    <property type="protein sequence ID" value="ABY62941.1"/>
    <property type="molecule type" value="Genomic_DNA"/>
</dbReference>
<dbReference type="KEGG" id="vg:6372370"/>
<gene>
    <name evidence="1" type="ORF">201phi2-1p109</name>
</gene>
<organismHost>
    <name type="scientific">Pseudomonas chlororaphis</name>
    <dbReference type="NCBI Taxonomy" id="587753"/>
</organismHost>
<keyword evidence="2" id="KW-1185">Reference proteome</keyword>
<organism evidence="1 2">
    <name type="scientific">Pseudomonas phage 201phi2-1</name>
    <name type="common">Pseudomonas chlororaphis phage 201phi2-1</name>
    <dbReference type="NCBI Taxonomy" id="198110"/>
    <lineage>
        <taxon>Viruses</taxon>
        <taxon>Duplodnaviria</taxon>
        <taxon>Heunggongvirae</taxon>
        <taxon>Uroviricota</taxon>
        <taxon>Caudoviricetes</taxon>
        <taxon>Chimalliviridae</taxon>
        <taxon>Serwervirus</taxon>
        <taxon>Serwervirus 201phi21</taxon>
    </lineage>
</organism>
<accession>B3FIX2</accession>
<protein>
    <submittedName>
        <fullName evidence="1">Uncharacterized protein</fullName>
    </submittedName>
</protein>
<evidence type="ECO:0000313" key="2">
    <source>
        <dbReference type="Proteomes" id="UP000002421"/>
    </source>
</evidence>
<reference evidence="1 2" key="1">
    <citation type="journal article" date="2008" name="Virology">
        <title>Characterization of Pseudomonas chlororaphis myovirus 201varphi2-1 via genomic sequencing, mass spectrometry, and electron microscopy.</title>
        <authorList>
            <person name="Thomas J.A."/>
            <person name="Rolando M.R."/>
            <person name="Carroll C.A."/>
            <person name="Shen P.S."/>
            <person name="Belnap D.M."/>
            <person name="Weintraub S.T."/>
            <person name="Serwer P."/>
            <person name="Hardies S.C."/>
        </authorList>
    </citation>
    <scope>NUCLEOTIDE SEQUENCE</scope>
</reference>
<evidence type="ECO:0000313" key="1">
    <source>
        <dbReference type="EMBL" id="ABY62941.1"/>
    </source>
</evidence>